<feature type="binding site" evidence="4">
    <location>
        <position position="150"/>
    </location>
    <ligand>
        <name>Fe cation</name>
        <dbReference type="ChEBI" id="CHEBI:24875"/>
    </ligand>
</feature>
<dbReference type="InterPro" id="IPR023635">
    <property type="entry name" value="Peptide_deformylase"/>
</dbReference>
<comment type="function">
    <text evidence="4">Removes the formyl group from the N-terminal Met of newly synthesized proteins. Requires at least a dipeptide for an efficient rate of reaction. N-terminal L-methionine is a prerequisite for activity but the enzyme has broad specificity at other positions.</text>
</comment>
<keyword evidence="6" id="KW-1185">Reference proteome</keyword>
<dbReference type="NCBIfam" id="TIGR00079">
    <property type="entry name" value="pept_deformyl"/>
    <property type="match status" value="1"/>
</dbReference>
<dbReference type="SUPFAM" id="SSF56420">
    <property type="entry name" value="Peptide deformylase"/>
    <property type="match status" value="1"/>
</dbReference>
<gene>
    <name evidence="4 5" type="primary">def</name>
    <name evidence="5" type="ORF">GCM10010976_16540</name>
</gene>
<organism evidence="5 6">
    <name type="scientific">Bizionia arctica</name>
    <dbReference type="NCBI Taxonomy" id="1495645"/>
    <lineage>
        <taxon>Bacteria</taxon>
        <taxon>Pseudomonadati</taxon>
        <taxon>Bacteroidota</taxon>
        <taxon>Flavobacteriia</taxon>
        <taxon>Flavobacteriales</taxon>
        <taxon>Flavobacteriaceae</taxon>
        <taxon>Bizionia</taxon>
    </lineage>
</organism>
<dbReference type="EC" id="3.5.1.88" evidence="4"/>
<feature type="binding site" evidence="4">
    <location>
        <position position="193"/>
    </location>
    <ligand>
        <name>Fe cation</name>
        <dbReference type="ChEBI" id="CHEBI:24875"/>
    </ligand>
</feature>
<comment type="catalytic activity">
    <reaction evidence="4">
        <text>N-terminal N-formyl-L-methionyl-[peptide] + H2O = N-terminal L-methionyl-[peptide] + formate</text>
        <dbReference type="Rhea" id="RHEA:24420"/>
        <dbReference type="Rhea" id="RHEA-COMP:10639"/>
        <dbReference type="Rhea" id="RHEA-COMP:10640"/>
        <dbReference type="ChEBI" id="CHEBI:15377"/>
        <dbReference type="ChEBI" id="CHEBI:15740"/>
        <dbReference type="ChEBI" id="CHEBI:49298"/>
        <dbReference type="ChEBI" id="CHEBI:64731"/>
        <dbReference type="EC" id="3.5.1.88"/>
    </reaction>
</comment>
<accession>A0A917GHM8</accession>
<dbReference type="InterPro" id="IPR036821">
    <property type="entry name" value="Peptide_deformylase_sf"/>
</dbReference>
<evidence type="ECO:0000256" key="4">
    <source>
        <dbReference type="HAMAP-Rule" id="MF_00163"/>
    </source>
</evidence>
<comment type="cofactor">
    <cofactor evidence="4">
        <name>Fe(2+)</name>
        <dbReference type="ChEBI" id="CHEBI:29033"/>
    </cofactor>
    <text evidence="4">Binds 1 Fe(2+) ion.</text>
</comment>
<comment type="similarity">
    <text evidence="1 4">Belongs to the polypeptide deformylase family.</text>
</comment>
<evidence type="ECO:0000256" key="1">
    <source>
        <dbReference type="ARBA" id="ARBA00010759"/>
    </source>
</evidence>
<reference evidence="5" key="2">
    <citation type="submission" date="2020-09" db="EMBL/GenBank/DDBJ databases">
        <authorList>
            <person name="Sun Q."/>
            <person name="Zhou Y."/>
        </authorList>
    </citation>
    <scope>NUCLEOTIDE SEQUENCE</scope>
    <source>
        <strain evidence="5">CGMCC 1.12751</strain>
    </source>
</reference>
<dbReference type="GO" id="GO:0006412">
    <property type="term" value="P:translation"/>
    <property type="evidence" value="ECO:0007669"/>
    <property type="project" value="UniProtKB-UniRule"/>
</dbReference>
<dbReference type="AlphaFoldDB" id="A0A917GHM8"/>
<dbReference type="Pfam" id="PF01327">
    <property type="entry name" value="Pep_deformylase"/>
    <property type="match status" value="1"/>
</dbReference>
<proteinExistence type="inferred from homology"/>
<keyword evidence="4" id="KW-0408">Iron</keyword>
<keyword evidence="2 4" id="KW-0479">Metal-binding</keyword>
<evidence type="ECO:0000256" key="2">
    <source>
        <dbReference type="ARBA" id="ARBA00022723"/>
    </source>
</evidence>
<evidence type="ECO:0000313" key="5">
    <source>
        <dbReference type="EMBL" id="GGG45656.1"/>
    </source>
</evidence>
<dbReference type="HAMAP" id="MF_00163">
    <property type="entry name" value="Pep_deformylase"/>
    <property type="match status" value="1"/>
</dbReference>
<dbReference type="EMBL" id="BMFQ01000002">
    <property type="protein sequence ID" value="GGG45656.1"/>
    <property type="molecule type" value="Genomic_DNA"/>
</dbReference>
<reference evidence="5" key="1">
    <citation type="journal article" date="2014" name="Int. J. Syst. Evol. Microbiol.">
        <title>Complete genome sequence of Corynebacterium casei LMG S-19264T (=DSM 44701T), isolated from a smear-ripened cheese.</title>
        <authorList>
            <consortium name="US DOE Joint Genome Institute (JGI-PGF)"/>
            <person name="Walter F."/>
            <person name="Albersmeier A."/>
            <person name="Kalinowski J."/>
            <person name="Ruckert C."/>
        </authorList>
    </citation>
    <scope>NUCLEOTIDE SEQUENCE</scope>
    <source>
        <strain evidence="5">CGMCC 1.12751</strain>
    </source>
</reference>
<dbReference type="PANTHER" id="PTHR10458:SF22">
    <property type="entry name" value="PEPTIDE DEFORMYLASE"/>
    <property type="match status" value="1"/>
</dbReference>
<keyword evidence="3 4" id="KW-0378">Hydrolase</keyword>
<feature type="active site" evidence="4">
    <location>
        <position position="194"/>
    </location>
</feature>
<protein>
    <recommendedName>
        <fullName evidence="4">Peptide deformylase</fullName>
        <shortName evidence="4">PDF</shortName>
        <ecNumber evidence="4">3.5.1.88</ecNumber>
    </recommendedName>
    <alternativeName>
        <fullName evidence="4">Polypeptide deformylase</fullName>
    </alternativeName>
</protein>
<dbReference type="RefSeq" id="WP_188463741.1">
    <property type="nucleotide sequence ID" value="NZ_BMFQ01000002.1"/>
</dbReference>
<dbReference type="Proteomes" id="UP000625976">
    <property type="component" value="Unassembled WGS sequence"/>
</dbReference>
<feature type="binding site" evidence="4">
    <location>
        <position position="197"/>
    </location>
    <ligand>
        <name>Fe cation</name>
        <dbReference type="ChEBI" id="CHEBI:24875"/>
    </ligand>
</feature>
<name>A0A917GHM8_9FLAO</name>
<dbReference type="PRINTS" id="PR01576">
    <property type="entry name" value="PDEFORMYLASE"/>
</dbReference>
<dbReference type="PIRSF" id="PIRSF004749">
    <property type="entry name" value="Pep_def"/>
    <property type="match status" value="1"/>
</dbReference>
<dbReference type="GO" id="GO:0042586">
    <property type="term" value="F:peptide deformylase activity"/>
    <property type="evidence" value="ECO:0007669"/>
    <property type="project" value="UniProtKB-UniRule"/>
</dbReference>
<evidence type="ECO:0000313" key="6">
    <source>
        <dbReference type="Proteomes" id="UP000625976"/>
    </source>
</evidence>
<dbReference type="Gene3D" id="3.90.45.10">
    <property type="entry name" value="Peptide deformylase"/>
    <property type="match status" value="1"/>
</dbReference>
<sequence length="215" mass="24633">MKFGLRLFGAIILILVMNACSGTKNMNQNSSINSSFSQSEISRIMEADSTVPMRVYKINSKTDSLLLRTKSETIIANPNDPVLQNFVKRLYRTVRDSMSLGVGIAAPQVGVLKNIIWVQRFDKEEFPFEVYLNPKITEYSDQKQTYTEGCLSIPNRSETLYNRSYSIEIEYDTMANEHKTETVEGFTSVIFQHEIDHLNGILYLDHLEKEIKDSK</sequence>
<evidence type="ECO:0000256" key="3">
    <source>
        <dbReference type="ARBA" id="ARBA00022801"/>
    </source>
</evidence>
<dbReference type="CDD" id="cd00487">
    <property type="entry name" value="Pep_deformylase"/>
    <property type="match status" value="1"/>
</dbReference>
<keyword evidence="4" id="KW-0648">Protein biosynthesis</keyword>
<comment type="caution">
    <text evidence="5">The sequence shown here is derived from an EMBL/GenBank/DDBJ whole genome shotgun (WGS) entry which is preliminary data.</text>
</comment>
<dbReference type="PANTHER" id="PTHR10458">
    <property type="entry name" value="PEPTIDE DEFORMYLASE"/>
    <property type="match status" value="1"/>
</dbReference>
<dbReference type="GO" id="GO:0046872">
    <property type="term" value="F:metal ion binding"/>
    <property type="evidence" value="ECO:0007669"/>
    <property type="project" value="UniProtKB-KW"/>
</dbReference>